<protein>
    <recommendedName>
        <fullName evidence="3">Tetratricopeptide repeat-containing protein</fullName>
    </recommendedName>
</protein>
<dbReference type="OrthoDB" id="3213425at2"/>
<reference evidence="2" key="1">
    <citation type="submission" date="2016-10" db="EMBL/GenBank/DDBJ databases">
        <authorList>
            <person name="Varghese N."/>
            <person name="Submissions S."/>
        </authorList>
    </citation>
    <scope>NUCLEOTIDE SEQUENCE [LARGE SCALE GENOMIC DNA]</scope>
    <source>
        <strain evidence="2">DSM 44544</strain>
    </source>
</reference>
<proteinExistence type="predicted"/>
<sequence>MAIPPPAEHPRGLRIGSADVGRLEAVTREFRALDYRHGGGACHDAVQLLLPYAELMLFGVVPEKVAPLLCTAVADLHNLSGWASFDKGRPGVALAAFGRALELAQIAGNDDLVANVRYRIGRLYLHYDAVEEAVNQFDHGRAAADRIDPTLAGAILSANLAWAQAKQGNAAEALASLHRARDEFAAETVPAPPWSAFFGANDLTAMIGTVHVELARSVDVRYNGSAIDSLTSAVDGYGPEMTRSRSLTQIWLATGLALAGDLTRAARIAEAAIEVATQLRSERTKQRMSPLAAAAARHPGNADAREILDRIDQLRGVAGSDEVAHPEVLEP</sequence>
<dbReference type="InterPro" id="IPR011990">
    <property type="entry name" value="TPR-like_helical_dom_sf"/>
</dbReference>
<dbReference type="SUPFAM" id="SSF48452">
    <property type="entry name" value="TPR-like"/>
    <property type="match status" value="1"/>
</dbReference>
<evidence type="ECO:0008006" key="3">
    <source>
        <dbReference type="Google" id="ProtNLM"/>
    </source>
</evidence>
<dbReference type="RefSeq" id="WP_091320584.1">
    <property type="nucleotide sequence ID" value="NZ_FNSO01000004.1"/>
</dbReference>
<organism evidence="1 2">
    <name type="scientific">Amycolatopsis tolypomycina</name>
    <dbReference type="NCBI Taxonomy" id="208445"/>
    <lineage>
        <taxon>Bacteria</taxon>
        <taxon>Bacillati</taxon>
        <taxon>Actinomycetota</taxon>
        <taxon>Actinomycetes</taxon>
        <taxon>Pseudonocardiales</taxon>
        <taxon>Pseudonocardiaceae</taxon>
        <taxon>Amycolatopsis</taxon>
    </lineage>
</organism>
<evidence type="ECO:0000313" key="2">
    <source>
        <dbReference type="Proteomes" id="UP000199622"/>
    </source>
</evidence>
<dbReference type="Proteomes" id="UP000199622">
    <property type="component" value="Unassembled WGS sequence"/>
</dbReference>
<evidence type="ECO:0000313" key="1">
    <source>
        <dbReference type="EMBL" id="SED63202.1"/>
    </source>
</evidence>
<dbReference type="AlphaFoldDB" id="A0A1H5C8V4"/>
<gene>
    <name evidence="1" type="ORF">SAMN04489727_8662</name>
</gene>
<dbReference type="EMBL" id="FNSO01000004">
    <property type="protein sequence ID" value="SED63202.1"/>
    <property type="molecule type" value="Genomic_DNA"/>
</dbReference>
<dbReference type="Gene3D" id="1.25.40.10">
    <property type="entry name" value="Tetratricopeptide repeat domain"/>
    <property type="match status" value="1"/>
</dbReference>
<keyword evidence="2" id="KW-1185">Reference proteome</keyword>
<name>A0A1H5C8V4_9PSEU</name>
<accession>A0A1H5C8V4</accession>
<dbReference type="STRING" id="208445.SAMN04489727_8662"/>